<reference evidence="3 4" key="1">
    <citation type="submission" date="2020-06" db="EMBL/GenBank/DDBJ databases">
        <authorList>
            <person name="Li R."/>
            <person name="Bekaert M."/>
        </authorList>
    </citation>
    <scope>NUCLEOTIDE SEQUENCE [LARGE SCALE GENOMIC DNA]</scope>
    <source>
        <strain evidence="4">wild</strain>
    </source>
</reference>
<evidence type="ECO:0000259" key="2">
    <source>
        <dbReference type="Pfam" id="PF07699"/>
    </source>
</evidence>
<keyword evidence="1" id="KW-1133">Transmembrane helix</keyword>
<keyword evidence="1" id="KW-0472">Membrane</keyword>
<proteinExistence type="predicted"/>
<dbReference type="SMART" id="SM01411">
    <property type="entry name" value="Ephrin_rec_like"/>
    <property type="match status" value="1"/>
</dbReference>
<protein>
    <recommendedName>
        <fullName evidence="2">Tyrosine-protein kinase ephrin type A/B receptor-like domain-containing protein</fullName>
    </recommendedName>
</protein>
<dbReference type="Proteomes" id="UP000507470">
    <property type="component" value="Unassembled WGS sequence"/>
</dbReference>
<dbReference type="Gene3D" id="2.10.50.10">
    <property type="entry name" value="Tumor Necrosis Factor Receptor, subunit A, domain 2"/>
    <property type="match status" value="1"/>
</dbReference>
<accession>A0A6J7ZT38</accession>
<feature type="domain" description="Tyrosine-protein kinase ephrin type A/B receptor-like" evidence="2">
    <location>
        <begin position="133"/>
        <end position="179"/>
    </location>
</feature>
<dbReference type="InterPro" id="IPR011641">
    <property type="entry name" value="Tyr-kin_ephrin_A/B_rcpt-like"/>
</dbReference>
<dbReference type="OrthoDB" id="6158247at2759"/>
<dbReference type="AlphaFoldDB" id="A0A6J7ZT38"/>
<organism evidence="3 4">
    <name type="scientific">Mytilus coruscus</name>
    <name type="common">Sea mussel</name>
    <dbReference type="NCBI Taxonomy" id="42192"/>
    <lineage>
        <taxon>Eukaryota</taxon>
        <taxon>Metazoa</taxon>
        <taxon>Spiralia</taxon>
        <taxon>Lophotrochozoa</taxon>
        <taxon>Mollusca</taxon>
        <taxon>Bivalvia</taxon>
        <taxon>Autobranchia</taxon>
        <taxon>Pteriomorphia</taxon>
        <taxon>Mytilida</taxon>
        <taxon>Mytiloidea</taxon>
        <taxon>Mytilidae</taxon>
        <taxon>Mytilinae</taxon>
        <taxon>Mytilus</taxon>
    </lineage>
</organism>
<dbReference type="SUPFAM" id="SSF57184">
    <property type="entry name" value="Growth factor receptor domain"/>
    <property type="match status" value="1"/>
</dbReference>
<sequence length="216" mass="23791">MDLNFQHHCSSHICLEDISPEIVKTYQAATDNQFVTDKLFEAIARKKIKLASILIEGGAEVNTKLSSGKTPLMAVCDIIVDREQQHKKEKLKVFELSGVKVQFDKVKVQTSSEVVCLPGRIRIEAFCIECPTGTFYNKQSKCEPCHLGMYQELTGQIVCKPCPDGYTTSIKGAQQDDLCTEASGSSKLIIITSSVVVSVVVIIGIIGALLLRQKLR</sequence>
<keyword evidence="1" id="KW-0812">Transmembrane</keyword>
<dbReference type="InterPro" id="IPR009030">
    <property type="entry name" value="Growth_fac_rcpt_cys_sf"/>
</dbReference>
<evidence type="ECO:0000313" key="4">
    <source>
        <dbReference type="Proteomes" id="UP000507470"/>
    </source>
</evidence>
<dbReference type="EMBL" id="CACVKT020000001">
    <property type="protein sequence ID" value="CAC5354910.1"/>
    <property type="molecule type" value="Genomic_DNA"/>
</dbReference>
<evidence type="ECO:0000256" key="1">
    <source>
        <dbReference type="SAM" id="Phobius"/>
    </source>
</evidence>
<dbReference type="InterPro" id="IPR036770">
    <property type="entry name" value="Ankyrin_rpt-contain_sf"/>
</dbReference>
<keyword evidence="4" id="KW-1185">Reference proteome</keyword>
<dbReference type="Pfam" id="PF07699">
    <property type="entry name" value="Ephrin_rec_like"/>
    <property type="match status" value="1"/>
</dbReference>
<dbReference type="Gene3D" id="1.25.40.20">
    <property type="entry name" value="Ankyrin repeat-containing domain"/>
    <property type="match status" value="1"/>
</dbReference>
<name>A0A6J7ZT38_MYTCO</name>
<evidence type="ECO:0000313" key="3">
    <source>
        <dbReference type="EMBL" id="CAC5354910.1"/>
    </source>
</evidence>
<gene>
    <name evidence="3" type="ORF">MCOR_48</name>
</gene>
<feature type="transmembrane region" description="Helical" evidence="1">
    <location>
        <begin position="188"/>
        <end position="211"/>
    </location>
</feature>